<dbReference type="InterPro" id="IPR007921">
    <property type="entry name" value="CHAP_dom"/>
</dbReference>
<evidence type="ECO:0000259" key="2">
    <source>
        <dbReference type="PROSITE" id="PS50911"/>
    </source>
</evidence>
<feature type="chain" id="PRO_5031167750" evidence="1">
    <location>
        <begin position="36"/>
        <end position="238"/>
    </location>
</feature>
<accession>A0A7W6G4R6</accession>
<proteinExistence type="predicted"/>
<evidence type="ECO:0000256" key="1">
    <source>
        <dbReference type="SAM" id="SignalP"/>
    </source>
</evidence>
<dbReference type="RefSeq" id="WP_246404173.1">
    <property type="nucleotide sequence ID" value="NZ_JACIDX010000001.1"/>
</dbReference>
<dbReference type="SUPFAM" id="SSF54001">
    <property type="entry name" value="Cysteine proteinases"/>
    <property type="match status" value="1"/>
</dbReference>
<evidence type="ECO:0000313" key="3">
    <source>
        <dbReference type="EMBL" id="MBB3953516.1"/>
    </source>
</evidence>
<dbReference type="Pfam" id="PF05257">
    <property type="entry name" value="CHAP"/>
    <property type="match status" value="1"/>
</dbReference>
<dbReference type="Proteomes" id="UP000548867">
    <property type="component" value="Unassembled WGS sequence"/>
</dbReference>
<reference evidence="3 4" key="1">
    <citation type="submission" date="2020-08" db="EMBL/GenBank/DDBJ databases">
        <title>Genomic Encyclopedia of Type Strains, Phase IV (KMG-IV): sequencing the most valuable type-strain genomes for metagenomic binning, comparative biology and taxonomic classification.</title>
        <authorList>
            <person name="Goeker M."/>
        </authorList>
    </citation>
    <scope>NUCLEOTIDE SEQUENCE [LARGE SCALE GENOMIC DNA]</scope>
    <source>
        <strain evidence="3 4">DSM 27057</strain>
    </source>
</reference>
<organism evidence="3 4">
    <name type="scientific">Novosphingobium sediminicola</name>
    <dbReference type="NCBI Taxonomy" id="563162"/>
    <lineage>
        <taxon>Bacteria</taxon>
        <taxon>Pseudomonadati</taxon>
        <taxon>Pseudomonadota</taxon>
        <taxon>Alphaproteobacteria</taxon>
        <taxon>Sphingomonadales</taxon>
        <taxon>Sphingomonadaceae</taxon>
        <taxon>Novosphingobium</taxon>
    </lineage>
</organism>
<dbReference type="InterPro" id="IPR038765">
    <property type="entry name" value="Papain-like_cys_pep_sf"/>
</dbReference>
<sequence length="238" mass="25482">MTRTLISKSPGKITAKALAIALMGVSVMTAHPALAAGRTQSAPRFAIAFVDLANQNGRIIPRSQQVVAAPGNSFLQCVPYARTVSGIQLRGDAHTWWDQAAGRYQRGFTPRVGAVMAFKPYGPMVLGHVATVSRILDSRRVLLRHANWSPLGGERGQIEDNVLATDVSARGDWSEVRVWYQPLGGLGTTHWPISGFIYNTPAAPVGGTRAYAGANHGSVLSHYLGDPIGAIIAAYSRR</sequence>
<feature type="signal peptide" evidence="1">
    <location>
        <begin position="1"/>
        <end position="35"/>
    </location>
</feature>
<name>A0A7W6G4R6_9SPHN</name>
<protein>
    <submittedName>
        <fullName evidence="3">Surface antigen</fullName>
    </submittedName>
</protein>
<dbReference type="EMBL" id="JACIDX010000001">
    <property type="protein sequence ID" value="MBB3953516.1"/>
    <property type="molecule type" value="Genomic_DNA"/>
</dbReference>
<dbReference type="AlphaFoldDB" id="A0A7W6G4R6"/>
<gene>
    <name evidence="3" type="ORF">GGR38_000428</name>
</gene>
<evidence type="ECO:0000313" key="4">
    <source>
        <dbReference type="Proteomes" id="UP000548867"/>
    </source>
</evidence>
<feature type="domain" description="Peptidase C51" evidence="2">
    <location>
        <begin position="52"/>
        <end position="177"/>
    </location>
</feature>
<keyword evidence="4" id="KW-1185">Reference proteome</keyword>
<comment type="caution">
    <text evidence="3">The sequence shown here is derived from an EMBL/GenBank/DDBJ whole genome shotgun (WGS) entry which is preliminary data.</text>
</comment>
<keyword evidence="1" id="KW-0732">Signal</keyword>
<dbReference type="Gene3D" id="3.90.1720.10">
    <property type="entry name" value="endopeptidase domain like (from Nostoc punctiforme)"/>
    <property type="match status" value="1"/>
</dbReference>
<dbReference type="PROSITE" id="PS50911">
    <property type="entry name" value="CHAP"/>
    <property type="match status" value="1"/>
</dbReference>